<keyword evidence="2" id="KW-1185">Reference proteome</keyword>
<dbReference type="EMBL" id="JBIAZU010000007">
    <property type="protein sequence ID" value="MFF5295010.1"/>
    <property type="molecule type" value="Genomic_DNA"/>
</dbReference>
<name>A0ABW6WP74_9ACTN</name>
<dbReference type="RefSeq" id="WP_020516882.1">
    <property type="nucleotide sequence ID" value="NZ_JBIAZU010000007.1"/>
</dbReference>
<comment type="caution">
    <text evidence="1">The sequence shown here is derived from an EMBL/GenBank/DDBJ whole genome shotgun (WGS) entry which is preliminary data.</text>
</comment>
<reference evidence="1 2" key="1">
    <citation type="submission" date="2024-10" db="EMBL/GenBank/DDBJ databases">
        <title>The Natural Products Discovery Center: Release of the First 8490 Sequenced Strains for Exploring Actinobacteria Biosynthetic Diversity.</title>
        <authorList>
            <person name="Kalkreuter E."/>
            <person name="Kautsar S.A."/>
            <person name="Yang D."/>
            <person name="Bader C.D."/>
            <person name="Teijaro C.N."/>
            <person name="Fluegel L."/>
            <person name="Davis C.M."/>
            <person name="Simpson J.R."/>
            <person name="Lauterbach L."/>
            <person name="Steele A.D."/>
            <person name="Gui C."/>
            <person name="Meng S."/>
            <person name="Li G."/>
            <person name="Viehrig K."/>
            <person name="Ye F."/>
            <person name="Su P."/>
            <person name="Kiefer A.F."/>
            <person name="Nichols A."/>
            <person name="Cepeda A.J."/>
            <person name="Yan W."/>
            <person name="Fan B."/>
            <person name="Jiang Y."/>
            <person name="Adhikari A."/>
            <person name="Zheng C.-J."/>
            <person name="Schuster L."/>
            <person name="Cowan T.M."/>
            <person name="Smanski M.J."/>
            <person name="Chevrette M.G."/>
            <person name="De Carvalho L.P.S."/>
            <person name="Shen B."/>
        </authorList>
    </citation>
    <scope>NUCLEOTIDE SEQUENCE [LARGE SCALE GENOMIC DNA]</scope>
    <source>
        <strain evidence="1 2">NPDC000087</strain>
    </source>
</reference>
<evidence type="ECO:0000313" key="2">
    <source>
        <dbReference type="Proteomes" id="UP001602245"/>
    </source>
</evidence>
<sequence length="63" mass="7050">MTETEIFEACAELHNLRVELAELHEWAEAALNNDGHDRQYIAEHLSDALDALATGHDVPAHPF</sequence>
<organism evidence="1 2">
    <name type="scientific">Paractinoplanes globisporus</name>
    <dbReference type="NCBI Taxonomy" id="113565"/>
    <lineage>
        <taxon>Bacteria</taxon>
        <taxon>Bacillati</taxon>
        <taxon>Actinomycetota</taxon>
        <taxon>Actinomycetes</taxon>
        <taxon>Micromonosporales</taxon>
        <taxon>Micromonosporaceae</taxon>
        <taxon>Paractinoplanes</taxon>
    </lineage>
</organism>
<protein>
    <submittedName>
        <fullName evidence="1">Uncharacterized protein</fullName>
    </submittedName>
</protein>
<dbReference type="Proteomes" id="UP001602245">
    <property type="component" value="Unassembled WGS sequence"/>
</dbReference>
<proteinExistence type="predicted"/>
<accession>A0ABW6WP74</accession>
<gene>
    <name evidence="1" type="ORF">ACFY35_36695</name>
</gene>
<evidence type="ECO:0000313" key="1">
    <source>
        <dbReference type="EMBL" id="MFF5295010.1"/>
    </source>
</evidence>